<dbReference type="PANTHER" id="PTHR48081:SF8">
    <property type="entry name" value="ALPHA_BETA HYDROLASE FOLD-3 DOMAIN-CONTAINING PROTEIN-RELATED"/>
    <property type="match status" value="1"/>
</dbReference>
<feature type="domain" description="Alpha/beta hydrolase fold-3" evidence="2">
    <location>
        <begin position="89"/>
        <end position="299"/>
    </location>
</feature>
<dbReference type="AlphaFoldDB" id="A0A507B434"/>
<dbReference type="Proteomes" id="UP000319257">
    <property type="component" value="Unassembled WGS sequence"/>
</dbReference>
<name>A0A507B434_9PEZI</name>
<protein>
    <recommendedName>
        <fullName evidence="2">Alpha/beta hydrolase fold-3 domain-containing protein</fullName>
    </recommendedName>
</protein>
<proteinExistence type="predicted"/>
<dbReference type="InParanoid" id="A0A507B434"/>
<dbReference type="InterPro" id="IPR050300">
    <property type="entry name" value="GDXG_lipolytic_enzyme"/>
</dbReference>
<reference evidence="3 4" key="1">
    <citation type="submission" date="2019-06" db="EMBL/GenBank/DDBJ databases">
        <title>Draft genome sequence of the filamentous fungus Phialemoniopsis curvata isolated from diesel fuel.</title>
        <authorList>
            <person name="Varaljay V.A."/>
            <person name="Lyon W.J."/>
            <person name="Crouch A.L."/>
            <person name="Drake C.E."/>
            <person name="Hollomon J.M."/>
            <person name="Nadeau L.J."/>
            <person name="Nunn H.S."/>
            <person name="Stevenson B.S."/>
            <person name="Bojanowski C.L."/>
            <person name="Crookes-Goodson W.J."/>
        </authorList>
    </citation>
    <scope>NUCLEOTIDE SEQUENCE [LARGE SCALE GENOMIC DNA]</scope>
    <source>
        <strain evidence="3 4">D216</strain>
    </source>
</reference>
<dbReference type="RefSeq" id="XP_030999586.1">
    <property type="nucleotide sequence ID" value="XM_031137224.1"/>
</dbReference>
<evidence type="ECO:0000259" key="2">
    <source>
        <dbReference type="Pfam" id="PF07859"/>
    </source>
</evidence>
<evidence type="ECO:0000313" key="4">
    <source>
        <dbReference type="Proteomes" id="UP000319257"/>
    </source>
</evidence>
<keyword evidence="4" id="KW-1185">Reference proteome</keyword>
<gene>
    <name evidence="3" type="ORF">E0L32_002976</name>
</gene>
<comment type="caution">
    <text evidence="3">The sequence shown here is derived from an EMBL/GenBank/DDBJ whole genome shotgun (WGS) entry which is preliminary data.</text>
</comment>
<sequence>MPLQYDPDYLKALEPLIPAISGRKPLTHDTITSSRRTREAGITALLSRLPNAPNVEQTYYNAIASDGHQVPILAFVKRGTSSTTAGPALLHFHGGGMIMGSAQQFARPLAYLVEETAVPIFSVDYRLAPEHTGKTLVNDCYASLLWLQQNAHEHNVDPARIAVYGESAGGGLAAGVALMARDRNLQPPLAKQILIYPMLDDRNMTPNEAVQPLAFWKTEDNVVGWTAVLGADKAGKPDAEVSPYVAPARAENLAGLPPTYLDVGGLDIFCNEVVAYAGRLLRENVETELHVYPGVPHAFEPIAPNISVTKRALANRQKAMQGF</sequence>
<evidence type="ECO:0000256" key="1">
    <source>
        <dbReference type="ARBA" id="ARBA00022801"/>
    </source>
</evidence>
<dbReference type="EMBL" id="SKBQ01000012">
    <property type="protein sequence ID" value="TPX17875.1"/>
    <property type="molecule type" value="Genomic_DNA"/>
</dbReference>
<dbReference type="PANTHER" id="PTHR48081">
    <property type="entry name" value="AB HYDROLASE SUPERFAMILY PROTEIN C4A8.06C"/>
    <property type="match status" value="1"/>
</dbReference>
<dbReference type="STRING" id="1093900.A0A507B434"/>
<accession>A0A507B434</accession>
<dbReference type="InterPro" id="IPR013094">
    <property type="entry name" value="AB_hydrolase_3"/>
</dbReference>
<dbReference type="Pfam" id="PF07859">
    <property type="entry name" value="Abhydrolase_3"/>
    <property type="match status" value="1"/>
</dbReference>
<dbReference type="GO" id="GO:0016787">
    <property type="term" value="F:hydrolase activity"/>
    <property type="evidence" value="ECO:0007669"/>
    <property type="project" value="UniProtKB-KW"/>
</dbReference>
<dbReference type="InterPro" id="IPR029058">
    <property type="entry name" value="AB_hydrolase_fold"/>
</dbReference>
<dbReference type="SUPFAM" id="SSF53474">
    <property type="entry name" value="alpha/beta-Hydrolases"/>
    <property type="match status" value="1"/>
</dbReference>
<keyword evidence="1" id="KW-0378">Hydrolase</keyword>
<dbReference type="GeneID" id="41970423"/>
<dbReference type="OrthoDB" id="408631at2759"/>
<evidence type="ECO:0000313" key="3">
    <source>
        <dbReference type="EMBL" id="TPX17875.1"/>
    </source>
</evidence>
<organism evidence="3 4">
    <name type="scientific">Thyridium curvatum</name>
    <dbReference type="NCBI Taxonomy" id="1093900"/>
    <lineage>
        <taxon>Eukaryota</taxon>
        <taxon>Fungi</taxon>
        <taxon>Dikarya</taxon>
        <taxon>Ascomycota</taxon>
        <taxon>Pezizomycotina</taxon>
        <taxon>Sordariomycetes</taxon>
        <taxon>Sordariomycetidae</taxon>
        <taxon>Thyridiales</taxon>
        <taxon>Thyridiaceae</taxon>
        <taxon>Thyridium</taxon>
    </lineage>
</organism>
<dbReference type="Gene3D" id="3.40.50.1820">
    <property type="entry name" value="alpha/beta hydrolase"/>
    <property type="match status" value="1"/>
</dbReference>